<accession>A0AAE0LRL4</accession>
<gene>
    <name evidence="1" type="ORF">B0H64DRAFT_474260</name>
</gene>
<sequence length="491" mass="55763">MAVLDFPGKREPLNKNQQSTLRCQFYPPLILLETLNDVCPRGSRRQPSDAPPSDHQSPEERFKTLVNKLAHICDYEPGGNTVSALAVIIQNGRLCYVLASNHRGTGAMRNARAGLQAVLDILKASVEKRTDDSDEVMAKRLMREILIWNNVRVRAYLTSLEKELKNCVGKCDTTEQGKSAKEELERLAAFLPDVRDGQKSDAYIEATMKCITEIQTSRKTRLPTWRYIEAAAVADDAMAKGGCWSALQHSAGRLLAYQYAVQTLVHASHLWAETDLFRDFDIETVRSSDSYPATALKFNRETVEDILNRTPNAGKAQKKAYRQHAAELQVYELNAKLEQQLADKREPIVHAEMLLHHWLSRTEGGTQPHRFFRGWQYIGTSKPICQLCKEYFAVISTPVLFRSGHPNTYLNWRLPDIYVENNDPVAVDHAKVEWNNTLVEMQKRIYTALVRVLQDKVSGKKPNDSNTYTDRITTGDPNYVANWLGQMRIDS</sequence>
<dbReference type="RefSeq" id="XP_062658775.1">
    <property type="nucleotide sequence ID" value="XM_062808040.1"/>
</dbReference>
<dbReference type="Proteomes" id="UP001278766">
    <property type="component" value="Unassembled WGS sequence"/>
</dbReference>
<protein>
    <submittedName>
        <fullName evidence="1">Uncharacterized protein</fullName>
    </submittedName>
</protein>
<dbReference type="EMBL" id="JAUEPN010000004">
    <property type="protein sequence ID" value="KAK3295261.1"/>
    <property type="molecule type" value="Genomic_DNA"/>
</dbReference>
<dbReference type="InterPro" id="IPR027796">
    <property type="entry name" value="OTT_1508_deam-like"/>
</dbReference>
<proteinExistence type="predicted"/>
<organism evidence="1 2">
    <name type="scientific">Chaetomium fimeti</name>
    <dbReference type="NCBI Taxonomy" id="1854472"/>
    <lineage>
        <taxon>Eukaryota</taxon>
        <taxon>Fungi</taxon>
        <taxon>Dikarya</taxon>
        <taxon>Ascomycota</taxon>
        <taxon>Pezizomycotina</taxon>
        <taxon>Sordariomycetes</taxon>
        <taxon>Sordariomycetidae</taxon>
        <taxon>Sordariales</taxon>
        <taxon>Chaetomiaceae</taxon>
        <taxon>Chaetomium</taxon>
    </lineage>
</organism>
<reference evidence="1" key="1">
    <citation type="journal article" date="2023" name="Mol. Phylogenet. Evol.">
        <title>Genome-scale phylogeny and comparative genomics of the fungal order Sordariales.</title>
        <authorList>
            <person name="Hensen N."/>
            <person name="Bonometti L."/>
            <person name="Westerberg I."/>
            <person name="Brannstrom I.O."/>
            <person name="Guillou S."/>
            <person name="Cros-Aarteil S."/>
            <person name="Calhoun S."/>
            <person name="Haridas S."/>
            <person name="Kuo A."/>
            <person name="Mondo S."/>
            <person name="Pangilinan J."/>
            <person name="Riley R."/>
            <person name="LaButti K."/>
            <person name="Andreopoulos B."/>
            <person name="Lipzen A."/>
            <person name="Chen C."/>
            <person name="Yan M."/>
            <person name="Daum C."/>
            <person name="Ng V."/>
            <person name="Clum A."/>
            <person name="Steindorff A."/>
            <person name="Ohm R.A."/>
            <person name="Martin F."/>
            <person name="Silar P."/>
            <person name="Natvig D.O."/>
            <person name="Lalanne C."/>
            <person name="Gautier V."/>
            <person name="Ament-Velasquez S.L."/>
            <person name="Kruys A."/>
            <person name="Hutchinson M.I."/>
            <person name="Powell A.J."/>
            <person name="Barry K."/>
            <person name="Miller A.N."/>
            <person name="Grigoriev I.V."/>
            <person name="Debuchy R."/>
            <person name="Gladieux P."/>
            <person name="Hiltunen Thoren M."/>
            <person name="Johannesson H."/>
        </authorList>
    </citation>
    <scope>NUCLEOTIDE SEQUENCE</scope>
    <source>
        <strain evidence="1">CBS 168.71</strain>
    </source>
</reference>
<dbReference type="PANTHER" id="PTHR42037:SF1">
    <property type="match status" value="1"/>
</dbReference>
<dbReference type="Pfam" id="PF14441">
    <property type="entry name" value="OTT_1508_deam"/>
    <property type="match status" value="1"/>
</dbReference>
<keyword evidence="2" id="KW-1185">Reference proteome</keyword>
<dbReference type="GeneID" id="87844988"/>
<comment type="caution">
    <text evidence="1">The sequence shown here is derived from an EMBL/GenBank/DDBJ whole genome shotgun (WGS) entry which is preliminary data.</text>
</comment>
<reference evidence="1" key="2">
    <citation type="submission" date="2023-06" db="EMBL/GenBank/DDBJ databases">
        <authorList>
            <consortium name="Lawrence Berkeley National Laboratory"/>
            <person name="Haridas S."/>
            <person name="Hensen N."/>
            <person name="Bonometti L."/>
            <person name="Westerberg I."/>
            <person name="Brannstrom I.O."/>
            <person name="Guillou S."/>
            <person name="Cros-Aarteil S."/>
            <person name="Calhoun S."/>
            <person name="Kuo A."/>
            <person name="Mondo S."/>
            <person name="Pangilinan J."/>
            <person name="Riley R."/>
            <person name="Labutti K."/>
            <person name="Andreopoulos B."/>
            <person name="Lipzen A."/>
            <person name="Chen C."/>
            <person name="Yanf M."/>
            <person name="Daum C."/>
            <person name="Ng V."/>
            <person name="Clum A."/>
            <person name="Steindorff A."/>
            <person name="Ohm R."/>
            <person name="Martin F."/>
            <person name="Silar P."/>
            <person name="Natvig D."/>
            <person name="Lalanne C."/>
            <person name="Gautier V."/>
            <person name="Ament-Velasquez S.L."/>
            <person name="Kruys A."/>
            <person name="Hutchinson M.I."/>
            <person name="Powell A.J."/>
            <person name="Barry K."/>
            <person name="Miller A.N."/>
            <person name="Grigoriev I.V."/>
            <person name="Debuchy R."/>
            <person name="Gladieux P."/>
            <person name="Thoren M.H."/>
            <person name="Johannesson H."/>
        </authorList>
    </citation>
    <scope>NUCLEOTIDE SEQUENCE</scope>
    <source>
        <strain evidence="1">CBS 168.71</strain>
    </source>
</reference>
<evidence type="ECO:0000313" key="2">
    <source>
        <dbReference type="Proteomes" id="UP001278766"/>
    </source>
</evidence>
<name>A0AAE0LRL4_9PEZI</name>
<dbReference type="AlphaFoldDB" id="A0AAE0LRL4"/>
<evidence type="ECO:0000313" key="1">
    <source>
        <dbReference type="EMBL" id="KAK3295261.1"/>
    </source>
</evidence>
<dbReference type="PANTHER" id="PTHR42037">
    <property type="match status" value="1"/>
</dbReference>